<accession>A0A9W7BK87</accession>
<gene>
    <name evidence="1" type="ORF">TrVE_jg3130</name>
</gene>
<reference evidence="2" key="1">
    <citation type="journal article" date="2023" name="Commun. Biol.">
        <title>Genome analysis of Parmales, the sister group of diatoms, reveals the evolutionary specialization of diatoms from phago-mixotrophs to photoautotrophs.</title>
        <authorList>
            <person name="Ban H."/>
            <person name="Sato S."/>
            <person name="Yoshikawa S."/>
            <person name="Yamada K."/>
            <person name="Nakamura Y."/>
            <person name="Ichinomiya M."/>
            <person name="Sato N."/>
            <person name="Blanc-Mathieu R."/>
            <person name="Endo H."/>
            <person name="Kuwata A."/>
            <person name="Ogata H."/>
        </authorList>
    </citation>
    <scope>NUCLEOTIDE SEQUENCE [LARGE SCALE GENOMIC DNA]</scope>
    <source>
        <strain evidence="2">NIES 3699</strain>
    </source>
</reference>
<organism evidence="1 2">
    <name type="scientific">Triparma verrucosa</name>
    <dbReference type="NCBI Taxonomy" id="1606542"/>
    <lineage>
        <taxon>Eukaryota</taxon>
        <taxon>Sar</taxon>
        <taxon>Stramenopiles</taxon>
        <taxon>Ochrophyta</taxon>
        <taxon>Bolidophyceae</taxon>
        <taxon>Parmales</taxon>
        <taxon>Triparmaceae</taxon>
        <taxon>Triparma</taxon>
    </lineage>
</organism>
<proteinExistence type="predicted"/>
<protein>
    <submittedName>
        <fullName evidence="1">Uncharacterized protein</fullName>
    </submittedName>
</protein>
<evidence type="ECO:0000313" key="1">
    <source>
        <dbReference type="EMBL" id="GMH89167.1"/>
    </source>
</evidence>
<comment type="caution">
    <text evidence="1">The sequence shown here is derived from an EMBL/GenBank/DDBJ whole genome shotgun (WGS) entry which is preliminary data.</text>
</comment>
<keyword evidence="2" id="KW-1185">Reference proteome</keyword>
<dbReference type="AlphaFoldDB" id="A0A9W7BK87"/>
<dbReference type="EMBL" id="BRXX01000091">
    <property type="protein sequence ID" value="GMH89167.1"/>
    <property type="molecule type" value="Genomic_DNA"/>
</dbReference>
<evidence type="ECO:0000313" key="2">
    <source>
        <dbReference type="Proteomes" id="UP001165160"/>
    </source>
</evidence>
<name>A0A9W7BK87_9STRA</name>
<dbReference type="Proteomes" id="UP001165160">
    <property type="component" value="Unassembled WGS sequence"/>
</dbReference>
<sequence>MAQTAFLVLDAPTVRAKSLTFIATAFPSAIIPPLELGWLVGVVGVVGVGNITTDGTGDTTPFTLWVPIRPIM</sequence>